<name>A0A6C0LG57_9ZZZZ</name>
<dbReference type="AlphaFoldDB" id="A0A6C0LG57"/>
<feature type="compositionally biased region" description="Basic residues" evidence="1">
    <location>
        <begin position="96"/>
        <end position="123"/>
    </location>
</feature>
<protein>
    <submittedName>
        <fullName evidence="2">Uncharacterized protein</fullName>
    </submittedName>
</protein>
<evidence type="ECO:0000256" key="1">
    <source>
        <dbReference type="SAM" id="MobiDB-lite"/>
    </source>
</evidence>
<reference evidence="2" key="1">
    <citation type="journal article" date="2020" name="Nature">
        <title>Giant virus diversity and host interactions through global metagenomics.</title>
        <authorList>
            <person name="Schulz F."/>
            <person name="Roux S."/>
            <person name="Paez-Espino D."/>
            <person name="Jungbluth S."/>
            <person name="Walsh D.A."/>
            <person name="Denef V.J."/>
            <person name="McMahon K.D."/>
            <person name="Konstantinidis K.T."/>
            <person name="Eloe-Fadrosh E.A."/>
            <person name="Kyrpides N.C."/>
            <person name="Woyke T."/>
        </authorList>
    </citation>
    <scope>NUCLEOTIDE SEQUENCE</scope>
    <source>
        <strain evidence="2">GVMAG-M-3300027770-73</strain>
    </source>
</reference>
<dbReference type="EMBL" id="MN740472">
    <property type="protein sequence ID" value="QHU28544.1"/>
    <property type="molecule type" value="Genomic_DNA"/>
</dbReference>
<proteinExistence type="predicted"/>
<feature type="region of interest" description="Disordered" evidence="1">
    <location>
        <begin position="93"/>
        <end position="123"/>
    </location>
</feature>
<evidence type="ECO:0000313" key="2">
    <source>
        <dbReference type="EMBL" id="QHU28544.1"/>
    </source>
</evidence>
<sequence length="123" mass="14678">MLYGGGIAERYGTNPEEFFGPLTIGSKFQIDEDIFEVTEIGENGDKEPMLVLKRYNNGNYTNPRKEYEGAVEKDENKYYIQRQRNARYKFVNNGGKSKKRRYKKYGTKRRRRGTKRRTRVRKY</sequence>
<organism evidence="2">
    <name type="scientific">viral metagenome</name>
    <dbReference type="NCBI Taxonomy" id="1070528"/>
    <lineage>
        <taxon>unclassified sequences</taxon>
        <taxon>metagenomes</taxon>
        <taxon>organismal metagenomes</taxon>
    </lineage>
</organism>
<accession>A0A6C0LG57</accession>